<reference evidence="1 2" key="1">
    <citation type="submission" date="2015-02" db="EMBL/GenBank/DDBJ databases">
        <title>Genome sequence of thermotolerant Streptomyces cyaneogriseus subsp. Noncyanogenus NMWT1, the producer of nematocidal antibiotics nemadectin.</title>
        <authorList>
            <person name="Wang H."/>
            <person name="Li C."/>
            <person name="Xiang W."/>
            <person name="Wang X."/>
        </authorList>
    </citation>
    <scope>NUCLEOTIDE SEQUENCE [LARGE SCALE GENOMIC DNA]</scope>
    <source>
        <strain evidence="1 2">NMWT 1</strain>
    </source>
</reference>
<evidence type="ECO:0000313" key="1">
    <source>
        <dbReference type="EMBL" id="AJP05369.1"/>
    </source>
</evidence>
<dbReference type="EMBL" id="CP010849">
    <property type="protein sequence ID" value="AJP05369.1"/>
    <property type="molecule type" value="Genomic_DNA"/>
</dbReference>
<dbReference type="PATRIC" id="fig|477245.3.peg.6836"/>
<dbReference type="HOGENOM" id="CLU_2738175_0_0_11"/>
<gene>
    <name evidence="1" type="ORF">TU94_32100</name>
</gene>
<organism evidence="1 2">
    <name type="scientific">Streptomyces cyaneogriseus subsp. noncyanogenus</name>
    <dbReference type="NCBI Taxonomy" id="477245"/>
    <lineage>
        <taxon>Bacteria</taxon>
        <taxon>Bacillati</taxon>
        <taxon>Actinomycetota</taxon>
        <taxon>Actinomycetes</taxon>
        <taxon>Kitasatosporales</taxon>
        <taxon>Streptomycetaceae</taxon>
        <taxon>Streptomyces</taxon>
    </lineage>
</organism>
<dbReference type="KEGG" id="scw:TU94_32100"/>
<name>A0A0C5GAM3_9ACTN</name>
<protein>
    <submittedName>
        <fullName evidence="1">Uncharacterized protein</fullName>
    </submittedName>
</protein>
<dbReference type="RefSeq" id="WP_044387053.1">
    <property type="nucleotide sequence ID" value="NZ_CP010849.1"/>
</dbReference>
<dbReference type="AlphaFoldDB" id="A0A0C5GAM3"/>
<keyword evidence="2" id="KW-1185">Reference proteome</keyword>
<sequence>MHGHDIAADIVDGPAQRARAAAAGVWARVRPVVDVALAAVDVVAVVYVMRGVSMHHRLDDDRRPARPPPAR</sequence>
<evidence type="ECO:0000313" key="2">
    <source>
        <dbReference type="Proteomes" id="UP000032234"/>
    </source>
</evidence>
<accession>A0A0C5GAM3</accession>
<dbReference type="Proteomes" id="UP000032234">
    <property type="component" value="Chromosome"/>
</dbReference>
<proteinExistence type="predicted"/>